<sequence length="133" mass="14628">MNFALIALVLTGIGGCSSPARTDVNTPNLMGIWTGENKTYSDKKGYLTWTKTIEITEQKGRLFKGHFTFSAGTKYFSGVIYPDNTSFTWVGVDSKGYNHGRIHGTDRISACYVESGEDATVGCVEMTKQKSKH</sequence>
<reference evidence="2" key="1">
    <citation type="submission" date="2023-01" db="EMBL/GenBank/DDBJ databases">
        <title>Biogeochemical cycle of methane in antarctic sediments.</title>
        <authorList>
            <person name="Roldan D.M."/>
            <person name="Menes R.J."/>
        </authorList>
    </citation>
    <scope>NUCLEOTIDE SEQUENCE [LARGE SCALE GENOMIC DNA]</scope>
    <source>
        <strain evidence="2">K-2018 MAG008</strain>
    </source>
</reference>
<keyword evidence="3" id="KW-1185">Reference proteome</keyword>
<feature type="chain" id="PRO_5041216903" description="DUF2147 domain-containing protein" evidence="1">
    <location>
        <begin position="23"/>
        <end position="133"/>
    </location>
</feature>
<evidence type="ECO:0000313" key="3">
    <source>
        <dbReference type="Proteomes" id="UP001160519"/>
    </source>
</evidence>
<dbReference type="Proteomes" id="UP001160519">
    <property type="component" value="Unassembled WGS sequence"/>
</dbReference>
<name>A0AA43Q1W3_9GAMM</name>
<dbReference type="EMBL" id="JAQSDF010000004">
    <property type="protein sequence ID" value="MDI1230001.1"/>
    <property type="molecule type" value="Genomic_DNA"/>
</dbReference>
<gene>
    <name evidence="2" type="ORF">PSU93_02495</name>
</gene>
<keyword evidence="1" id="KW-0732">Signal</keyword>
<comment type="caution">
    <text evidence="2">The sequence shown here is derived from an EMBL/GenBank/DDBJ whole genome shotgun (WGS) entry which is preliminary data.</text>
</comment>
<proteinExistence type="predicted"/>
<evidence type="ECO:0000256" key="1">
    <source>
        <dbReference type="SAM" id="SignalP"/>
    </source>
</evidence>
<evidence type="ECO:0008006" key="4">
    <source>
        <dbReference type="Google" id="ProtNLM"/>
    </source>
</evidence>
<protein>
    <recommendedName>
        <fullName evidence="4">DUF2147 domain-containing protein</fullName>
    </recommendedName>
</protein>
<evidence type="ECO:0000313" key="2">
    <source>
        <dbReference type="EMBL" id="MDI1230001.1"/>
    </source>
</evidence>
<accession>A0AA43Q1W3</accession>
<dbReference type="AlphaFoldDB" id="A0AA43Q1W3"/>
<feature type="signal peptide" evidence="1">
    <location>
        <begin position="1"/>
        <end position="22"/>
    </location>
</feature>
<organism evidence="2 3">
    <name type="scientific">Candidatus Methylobacter titanis</name>
    <dbReference type="NCBI Taxonomy" id="3053457"/>
    <lineage>
        <taxon>Bacteria</taxon>
        <taxon>Pseudomonadati</taxon>
        <taxon>Pseudomonadota</taxon>
        <taxon>Gammaproteobacteria</taxon>
        <taxon>Methylococcales</taxon>
        <taxon>Methylococcaceae</taxon>
        <taxon>Methylobacter</taxon>
    </lineage>
</organism>